<evidence type="ECO:0000256" key="1">
    <source>
        <dbReference type="SAM" id="Coils"/>
    </source>
</evidence>
<dbReference type="WBParaSite" id="ECPE_0001738601-mRNA-1">
    <property type="protein sequence ID" value="ECPE_0001738601-mRNA-1"/>
    <property type="gene ID" value="ECPE_0001738601"/>
</dbReference>
<protein>
    <submittedName>
        <fullName evidence="5">IF rod domain-containing protein</fullName>
    </submittedName>
</protein>
<evidence type="ECO:0000256" key="2">
    <source>
        <dbReference type="SAM" id="MobiDB-lite"/>
    </source>
</evidence>
<evidence type="ECO:0000313" key="4">
    <source>
        <dbReference type="Proteomes" id="UP000272942"/>
    </source>
</evidence>
<feature type="compositionally biased region" description="Polar residues" evidence="2">
    <location>
        <begin position="18"/>
        <end position="27"/>
    </location>
</feature>
<dbReference type="AlphaFoldDB" id="A0A183BDQ6"/>
<reference evidence="3 4" key="2">
    <citation type="submission" date="2018-11" db="EMBL/GenBank/DDBJ databases">
        <authorList>
            <consortium name="Pathogen Informatics"/>
        </authorList>
    </citation>
    <scope>NUCLEOTIDE SEQUENCE [LARGE SCALE GENOMIC DNA]</scope>
    <source>
        <strain evidence="3 4">Egypt</strain>
    </source>
</reference>
<feature type="coiled-coil region" evidence="1">
    <location>
        <begin position="151"/>
        <end position="178"/>
    </location>
</feature>
<organism evidence="5">
    <name type="scientific">Echinostoma caproni</name>
    <dbReference type="NCBI Taxonomy" id="27848"/>
    <lineage>
        <taxon>Eukaryota</taxon>
        <taxon>Metazoa</taxon>
        <taxon>Spiralia</taxon>
        <taxon>Lophotrochozoa</taxon>
        <taxon>Platyhelminthes</taxon>
        <taxon>Trematoda</taxon>
        <taxon>Digenea</taxon>
        <taxon>Plagiorchiida</taxon>
        <taxon>Echinostomata</taxon>
        <taxon>Echinostomatoidea</taxon>
        <taxon>Echinostomatidae</taxon>
        <taxon>Echinostoma</taxon>
    </lineage>
</organism>
<dbReference type="EMBL" id="UZAN01068770">
    <property type="protein sequence ID" value="VDP94631.1"/>
    <property type="molecule type" value="Genomic_DNA"/>
</dbReference>
<proteinExistence type="predicted"/>
<keyword evidence="4" id="KW-1185">Reference proteome</keyword>
<dbReference type="Proteomes" id="UP000272942">
    <property type="component" value="Unassembled WGS sequence"/>
</dbReference>
<keyword evidence="1" id="KW-0175">Coiled coil</keyword>
<evidence type="ECO:0000313" key="5">
    <source>
        <dbReference type="WBParaSite" id="ECPE_0001738601-mRNA-1"/>
    </source>
</evidence>
<evidence type="ECO:0000313" key="3">
    <source>
        <dbReference type="EMBL" id="VDP94631.1"/>
    </source>
</evidence>
<dbReference type="OrthoDB" id="166611at2759"/>
<reference evidence="5" key="1">
    <citation type="submission" date="2016-06" db="UniProtKB">
        <authorList>
            <consortium name="WormBaseParasite"/>
        </authorList>
    </citation>
    <scope>IDENTIFICATION</scope>
</reference>
<feature type="region of interest" description="Disordered" evidence="2">
    <location>
        <begin position="1"/>
        <end position="27"/>
    </location>
</feature>
<name>A0A183BDQ6_9TREM</name>
<accession>A0A183BDQ6</accession>
<gene>
    <name evidence="3" type="ORF">ECPE_LOCUS17341</name>
</gene>
<sequence>MVKKRRSRSKKEGKSSRPQTNSSSLNNTELDKFFDYDRDSCMRQVVNLNDEVKRIQHVIDNLRLVVEDIRSDRGREECDKLVLDDYLKNCIRRKESEIEALTKKLQELETWITEQHGEHEDRVARLLLEVEAVIERLGSEKANLAGKIASMEEIRVQRDQLQIKFEEINRALEETMEQNQKAYYAKDLEVTVEQKRSVYSFAVLM</sequence>